<dbReference type="InterPro" id="IPR004715">
    <property type="entry name" value="PTS_IIA_fruc"/>
</dbReference>
<evidence type="ECO:0000256" key="4">
    <source>
        <dbReference type="ARBA" id="ARBA00022679"/>
    </source>
</evidence>
<dbReference type="NCBIfam" id="TIGR00848">
    <property type="entry name" value="fruA"/>
    <property type="match status" value="1"/>
</dbReference>
<keyword evidence="1" id="KW-0813">Transport</keyword>
<evidence type="ECO:0000259" key="6">
    <source>
        <dbReference type="PROSITE" id="PS51094"/>
    </source>
</evidence>
<evidence type="ECO:0000256" key="3">
    <source>
        <dbReference type="ARBA" id="ARBA00022597"/>
    </source>
</evidence>
<dbReference type="InterPro" id="IPR016152">
    <property type="entry name" value="PTrfase/Anion_transptr"/>
</dbReference>
<evidence type="ECO:0000256" key="5">
    <source>
        <dbReference type="ARBA" id="ARBA00022683"/>
    </source>
</evidence>
<keyword evidence="3 7" id="KW-0762">Sugar transport</keyword>
<evidence type="ECO:0000256" key="1">
    <source>
        <dbReference type="ARBA" id="ARBA00022448"/>
    </source>
</evidence>
<dbReference type="Gene3D" id="3.40.930.10">
    <property type="entry name" value="Mannitol-specific EII, Chain A"/>
    <property type="match status" value="1"/>
</dbReference>
<evidence type="ECO:0000313" key="7">
    <source>
        <dbReference type="EMBL" id="OQO68530.1"/>
    </source>
</evidence>
<reference evidence="7 8" key="1">
    <citation type="journal article" date="2017" name="BMC Microbiol.">
        <title>Comparative genomics of Enterococcus spp. isolated from bovine feces.</title>
        <authorList>
            <person name="Beukers A.G."/>
            <person name="Zaheer R."/>
            <person name="Goji N."/>
            <person name="Amoako K.K."/>
            <person name="Chaves A.V."/>
            <person name="Ward M.P."/>
            <person name="McAllister T.A."/>
        </authorList>
    </citation>
    <scope>NUCLEOTIDE SEQUENCE [LARGE SCALE GENOMIC DNA]</scope>
    <source>
        <strain evidence="7 8">F1129D 143</strain>
    </source>
</reference>
<dbReference type="PROSITE" id="PS51094">
    <property type="entry name" value="PTS_EIIA_TYPE_2"/>
    <property type="match status" value="1"/>
</dbReference>
<protein>
    <submittedName>
        <fullName evidence="7">PTS sugar transporter subunit IIA</fullName>
    </submittedName>
</protein>
<dbReference type="CDD" id="cd00211">
    <property type="entry name" value="PTS_IIA_fru"/>
    <property type="match status" value="1"/>
</dbReference>
<dbReference type="InterPro" id="IPR051541">
    <property type="entry name" value="PTS_SugarTrans_NitroReg"/>
</dbReference>
<proteinExistence type="predicted"/>
<dbReference type="RefSeq" id="WP_081184724.1">
    <property type="nucleotide sequence ID" value="NZ_MJEA01000016.1"/>
</dbReference>
<organism evidence="7 8">
    <name type="scientific">Enterococcus villorum</name>
    <dbReference type="NCBI Taxonomy" id="112904"/>
    <lineage>
        <taxon>Bacteria</taxon>
        <taxon>Bacillati</taxon>
        <taxon>Bacillota</taxon>
        <taxon>Bacilli</taxon>
        <taxon>Lactobacillales</taxon>
        <taxon>Enterococcaceae</taxon>
        <taxon>Enterococcus</taxon>
    </lineage>
</organism>
<dbReference type="PANTHER" id="PTHR47738:SF2">
    <property type="entry name" value="PTS SYSTEM FRUCTOSE-LIKE EIIA COMPONENT"/>
    <property type="match status" value="1"/>
</dbReference>
<comment type="caution">
    <text evidence="7">The sequence shown here is derived from an EMBL/GenBank/DDBJ whole genome shotgun (WGS) entry which is preliminary data.</text>
</comment>
<dbReference type="InterPro" id="IPR002178">
    <property type="entry name" value="PTS_EIIA_type-2_dom"/>
</dbReference>
<sequence length="149" mass="16677">MDISQLLSEDLVLFDDEIRSKKSLFERLGNALEATGRVKNAKKIIKAFYKREEEVSTGIEDGFGIPHAKSKYVLVPTLCFIHSGKIKEYLGLDGIPIECVFAIVVPQKASDSHLEILSALSRKLMDQTFRQQLKGAKSAAEIMTILKHE</sequence>
<dbReference type="Proteomes" id="UP000192477">
    <property type="component" value="Unassembled WGS sequence"/>
</dbReference>
<dbReference type="STRING" id="112904.BH747_11795"/>
<accession>A0A1V8Y7E2</accession>
<dbReference type="GO" id="GO:0009401">
    <property type="term" value="P:phosphoenolpyruvate-dependent sugar phosphotransferase system"/>
    <property type="evidence" value="ECO:0007669"/>
    <property type="project" value="UniProtKB-KW"/>
</dbReference>
<dbReference type="PANTHER" id="PTHR47738">
    <property type="entry name" value="PTS SYSTEM FRUCTOSE-LIKE EIIA COMPONENT-RELATED"/>
    <property type="match status" value="1"/>
</dbReference>
<name>A0A1V8Y7E2_9ENTE</name>
<dbReference type="AlphaFoldDB" id="A0A1V8Y7E2"/>
<keyword evidence="4" id="KW-0808">Transferase</keyword>
<gene>
    <name evidence="7" type="ORF">BH747_11795</name>
</gene>
<dbReference type="GO" id="GO:0016020">
    <property type="term" value="C:membrane"/>
    <property type="evidence" value="ECO:0007669"/>
    <property type="project" value="InterPro"/>
</dbReference>
<dbReference type="Pfam" id="PF00359">
    <property type="entry name" value="PTS_EIIA_2"/>
    <property type="match status" value="1"/>
</dbReference>
<keyword evidence="5" id="KW-0598">Phosphotransferase system</keyword>
<evidence type="ECO:0000256" key="2">
    <source>
        <dbReference type="ARBA" id="ARBA00022553"/>
    </source>
</evidence>
<keyword evidence="2" id="KW-0597">Phosphoprotein</keyword>
<dbReference type="OrthoDB" id="95460at2"/>
<dbReference type="GO" id="GO:0008982">
    <property type="term" value="F:protein-N(PI)-phosphohistidine-sugar phosphotransferase activity"/>
    <property type="evidence" value="ECO:0007669"/>
    <property type="project" value="InterPro"/>
</dbReference>
<evidence type="ECO:0000313" key="8">
    <source>
        <dbReference type="Proteomes" id="UP000192477"/>
    </source>
</evidence>
<feature type="domain" description="PTS EIIA type-2" evidence="6">
    <location>
        <begin position="5"/>
        <end position="149"/>
    </location>
</feature>
<dbReference type="SUPFAM" id="SSF55804">
    <property type="entry name" value="Phoshotransferase/anion transport protein"/>
    <property type="match status" value="1"/>
</dbReference>
<dbReference type="EMBL" id="MJEA01000016">
    <property type="protein sequence ID" value="OQO68530.1"/>
    <property type="molecule type" value="Genomic_DNA"/>
</dbReference>